<keyword evidence="3" id="KW-1185">Reference proteome</keyword>
<dbReference type="AlphaFoldDB" id="A0AAW0EQH5"/>
<dbReference type="Proteomes" id="UP001430356">
    <property type="component" value="Unassembled WGS sequence"/>
</dbReference>
<reference evidence="2 3" key="1">
    <citation type="journal article" date="2021" name="MBio">
        <title>A New Model Trypanosomatid, Novymonas esmeraldas: Genomic Perception of Its 'Candidatus Pandoraea novymonadis' Endosymbiont.</title>
        <authorList>
            <person name="Zakharova A."/>
            <person name="Saura A."/>
            <person name="Butenko A."/>
            <person name="Podesvova L."/>
            <person name="Warmusova S."/>
            <person name="Kostygov A.Y."/>
            <person name="Nenarokova A."/>
            <person name="Lukes J."/>
            <person name="Opperdoes F.R."/>
            <person name="Yurchenko V."/>
        </authorList>
    </citation>
    <scope>NUCLEOTIDE SEQUENCE [LARGE SCALE GENOMIC DNA]</scope>
    <source>
        <strain evidence="2 3">E262AT.01</strain>
    </source>
</reference>
<sequence>MLTSAEAAYATYLEHRVVADGVDASIVRATLQQMGFDEATVASMMGDAGAYASIFSSSSSSSSSAPCASLGRLRDEGSRMSAASSFSAPSAPSAVAAAVPTPVRHKATPASARTSASPGTPEPPSIIRENGGGSSGGSTALSLPSATSSSSSTTSSAPVPSHVPAARTAAGHGDSASDVERGSDGSAAARTDTESSVHETNTERRRSRTTTSTTATLASQGWSPAPSSESTTVSCAAGTELTAAEHAVLRLWAREYKALLLSSALPRRAAQHPHTHASSRVRQDSSRGTPPSAAACGAQRDTAAHADLGVERLSATAGLGRGPRCAVDDSDASVGDEDGATSSTSSAVAHTDGGCSAISSEVPLHSGVGAVGQVRDGECDVAVRRCRRAGLQRFCRTGAAATPSPTRRTVPAAPSAAFIPTCGSGPQRRTVCCHRCDANAAQGRRPYREAQDIRIARAGHAAVVARDEAWPARSLCRARQLDADLQAQHTAQALPRSGRRVPVMHDPVGPSVRPRAGLPSGRLASTLPGHARTDRVQLVQCYRHQWEHQDRRSTTATRDAVWNTRYALLSCGD</sequence>
<feature type="compositionally biased region" description="Basic and acidic residues" evidence="1">
    <location>
        <begin position="191"/>
        <end position="204"/>
    </location>
</feature>
<feature type="compositionally biased region" description="Low complexity" evidence="1">
    <location>
        <begin position="137"/>
        <end position="166"/>
    </location>
</feature>
<organism evidence="2 3">
    <name type="scientific">Novymonas esmeraldas</name>
    <dbReference type="NCBI Taxonomy" id="1808958"/>
    <lineage>
        <taxon>Eukaryota</taxon>
        <taxon>Discoba</taxon>
        <taxon>Euglenozoa</taxon>
        <taxon>Kinetoplastea</taxon>
        <taxon>Metakinetoplastina</taxon>
        <taxon>Trypanosomatida</taxon>
        <taxon>Trypanosomatidae</taxon>
        <taxon>Novymonas</taxon>
    </lineage>
</organism>
<feature type="compositionally biased region" description="Acidic residues" evidence="1">
    <location>
        <begin position="328"/>
        <end position="339"/>
    </location>
</feature>
<feature type="region of interest" description="Disordered" evidence="1">
    <location>
        <begin position="319"/>
        <end position="352"/>
    </location>
</feature>
<gene>
    <name evidence="2" type="ORF">NESM_000476800</name>
</gene>
<evidence type="ECO:0000256" key="1">
    <source>
        <dbReference type="SAM" id="MobiDB-lite"/>
    </source>
</evidence>
<feature type="region of interest" description="Disordered" evidence="1">
    <location>
        <begin position="81"/>
        <end position="232"/>
    </location>
</feature>
<feature type="compositionally biased region" description="Basic residues" evidence="1">
    <location>
        <begin position="269"/>
        <end position="279"/>
    </location>
</feature>
<evidence type="ECO:0000313" key="3">
    <source>
        <dbReference type="Proteomes" id="UP001430356"/>
    </source>
</evidence>
<feature type="compositionally biased region" description="Low complexity" evidence="1">
    <location>
        <begin position="81"/>
        <end position="119"/>
    </location>
</feature>
<comment type="caution">
    <text evidence="2">The sequence shown here is derived from an EMBL/GenBank/DDBJ whole genome shotgun (WGS) entry which is preliminary data.</text>
</comment>
<feature type="region of interest" description="Disordered" evidence="1">
    <location>
        <begin position="267"/>
        <end position="300"/>
    </location>
</feature>
<name>A0AAW0EQH5_9TRYP</name>
<accession>A0AAW0EQH5</accession>
<protein>
    <submittedName>
        <fullName evidence="2">Uncharacterized protein</fullName>
    </submittedName>
</protein>
<dbReference type="EMBL" id="JAECZO010000055">
    <property type="protein sequence ID" value="KAK7195492.1"/>
    <property type="molecule type" value="Genomic_DNA"/>
</dbReference>
<proteinExistence type="predicted"/>
<evidence type="ECO:0000313" key="2">
    <source>
        <dbReference type="EMBL" id="KAK7195492.1"/>
    </source>
</evidence>
<feature type="compositionally biased region" description="Polar residues" evidence="1">
    <location>
        <begin position="217"/>
        <end position="232"/>
    </location>
</feature>